<reference evidence="5 6" key="1">
    <citation type="journal article" date="2016" name="Nat. Commun.">
        <title>Thousands of microbial genomes shed light on interconnected biogeochemical processes in an aquifer system.</title>
        <authorList>
            <person name="Anantharaman K."/>
            <person name="Brown C.T."/>
            <person name="Hug L.A."/>
            <person name="Sharon I."/>
            <person name="Castelle C.J."/>
            <person name="Probst A.J."/>
            <person name="Thomas B.C."/>
            <person name="Singh A."/>
            <person name="Wilkins M.J."/>
            <person name="Karaoz U."/>
            <person name="Brodie E.L."/>
            <person name="Williams K.H."/>
            <person name="Hubbard S.S."/>
            <person name="Banfield J.F."/>
        </authorList>
    </citation>
    <scope>NUCLEOTIDE SEQUENCE [LARGE SCALE GENOMIC DNA]</scope>
</reference>
<dbReference type="PANTHER" id="PTHR46648">
    <property type="entry name" value="HIT FAMILY PROTEIN 1"/>
    <property type="match status" value="1"/>
</dbReference>
<dbReference type="PRINTS" id="PR00332">
    <property type="entry name" value="HISTRIAD"/>
</dbReference>
<dbReference type="GO" id="GO:0009117">
    <property type="term" value="P:nucleotide metabolic process"/>
    <property type="evidence" value="ECO:0007669"/>
    <property type="project" value="TreeGrafter"/>
</dbReference>
<dbReference type="STRING" id="1798652.A3A43_01710"/>
<evidence type="ECO:0000313" key="5">
    <source>
        <dbReference type="EMBL" id="OGZ01604.1"/>
    </source>
</evidence>
<dbReference type="PROSITE" id="PS51084">
    <property type="entry name" value="HIT_2"/>
    <property type="match status" value="1"/>
</dbReference>
<feature type="domain" description="HIT" evidence="4">
    <location>
        <begin position="13"/>
        <end position="120"/>
    </location>
</feature>
<accession>A0A1G2CJN1</accession>
<organism evidence="5 6">
    <name type="scientific">Candidatus Liptonbacteria bacterium RIFCSPLOWO2_01_FULL_56_20</name>
    <dbReference type="NCBI Taxonomy" id="1798652"/>
    <lineage>
        <taxon>Bacteria</taxon>
        <taxon>Candidatus Liptoniibacteriota</taxon>
    </lineage>
</organism>
<dbReference type="InterPro" id="IPR019808">
    <property type="entry name" value="Histidine_triad_CS"/>
</dbReference>
<feature type="active site" description="Tele-AMP-histidine intermediate" evidence="1">
    <location>
        <position position="107"/>
    </location>
</feature>
<feature type="short sequence motif" description="Histidine triad motif" evidence="2 3">
    <location>
        <begin position="105"/>
        <end position="109"/>
    </location>
</feature>
<dbReference type="AlphaFoldDB" id="A0A1G2CJN1"/>
<dbReference type="Gene3D" id="3.30.428.10">
    <property type="entry name" value="HIT-like"/>
    <property type="match status" value="1"/>
</dbReference>
<sequence>MAATQEKTVSQCLFCGIAAGEIPAEVIYDDSNAVAFLDIRPRAPGHTVVIPRVHRPSVADLAPSEVGPVFLAVKKMAERLTRVLRADGLTIGINQGAVSGQSVDHLHIHLLPRFLRDGGGSIHSVVDNPPEKSLAEIAQQLKATP</sequence>
<dbReference type="PANTHER" id="PTHR46648:SF1">
    <property type="entry name" value="ADENOSINE 5'-MONOPHOSPHORAMIDASE HNT1"/>
    <property type="match status" value="1"/>
</dbReference>
<dbReference type="SUPFAM" id="SSF54197">
    <property type="entry name" value="HIT-like"/>
    <property type="match status" value="1"/>
</dbReference>
<dbReference type="Pfam" id="PF01230">
    <property type="entry name" value="HIT"/>
    <property type="match status" value="1"/>
</dbReference>
<gene>
    <name evidence="5" type="ORF">A3A43_01710</name>
</gene>
<comment type="caution">
    <text evidence="5">The sequence shown here is derived from an EMBL/GenBank/DDBJ whole genome shotgun (WGS) entry which is preliminary data.</text>
</comment>
<dbReference type="EMBL" id="MHLC01000007">
    <property type="protein sequence ID" value="OGZ01604.1"/>
    <property type="molecule type" value="Genomic_DNA"/>
</dbReference>
<dbReference type="Proteomes" id="UP000178495">
    <property type="component" value="Unassembled WGS sequence"/>
</dbReference>
<evidence type="ECO:0000256" key="3">
    <source>
        <dbReference type="PROSITE-ProRule" id="PRU00464"/>
    </source>
</evidence>
<dbReference type="InterPro" id="IPR036265">
    <property type="entry name" value="HIT-like_sf"/>
</dbReference>
<dbReference type="InterPro" id="IPR011146">
    <property type="entry name" value="HIT-like"/>
</dbReference>
<evidence type="ECO:0000256" key="2">
    <source>
        <dbReference type="PIRSR" id="PIRSR601310-3"/>
    </source>
</evidence>
<dbReference type="GO" id="GO:0003824">
    <property type="term" value="F:catalytic activity"/>
    <property type="evidence" value="ECO:0007669"/>
    <property type="project" value="InterPro"/>
</dbReference>
<name>A0A1G2CJN1_9BACT</name>
<dbReference type="InterPro" id="IPR001310">
    <property type="entry name" value="Histidine_triad_HIT"/>
</dbReference>
<proteinExistence type="predicted"/>
<protein>
    <recommendedName>
        <fullName evidence="4">HIT domain-containing protein</fullName>
    </recommendedName>
</protein>
<evidence type="ECO:0000313" key="6">
    <source>
        <dbReference type="Proteomes" id="UP000178495"/>
    </source>
</evidence>
<evidence type="ECO:0000256" key="1">
    <source>
        <dbReference type="PIRSR" id="PIRSR601310-1"/>
    </source>
</evidence>
<dbReference type="PROSITE" id="PS00892">
    <property type="entry name" value="HIT_1"/>
    <property type="match status" value="1"/>
</dbReference>
<evidence type="ECO:0000259" key="4">
    <source>
        <dbReference type="PROSITE" id="PS51084"/>
    </source>
</evidence>